<name>A0ABV4T2G5_9EURY</name>
<dbReference type="Proteomes" id="UP001571980">
    <property type="component" value="Unassembled WGS sequence"/>
</dbReference>
<evidence type="ECO:0008006" key="3">
    <source>
        <dbReference type="Google" id="ProtNLM"/>
    </source>
</evidence>
<organism evidence="1 2">
    <name type="scientific">Pyrococcus kukulkanii</name>
    <dbReference type="NCBI Taxonomy" id="1609559"/>
    <lineage>
        <taxon>Archaea</taxon>
        <taxon>Methanobacteriati</taxon>
        <taxon>Methanobacteriota</taxon>
        <taxon>Thermococci</taxon>
        <taxon>Thermococcales</taxon>
        <taxon>Thermococcaceae</taxon>
        <taxon>Pyrococcus</taxon>
    </lineage>
</organism>
<dbReference type="RefSeq" id="WP_372823072.1">
    <property type="nucleotide sequence ID" value="NZ_JARRID010000002.1"/>
</dbReference>
<sequence length="257" mass="28719">MKRSILAVLLFIIVFGGVVSYYIYGYSKFNDVINPNRKIFASKYVVIQYPPLKDVGPKFLVLSPVEYVNLTVKGWEPPKGSKGYLIEIKGYITGIPEVDLNLTMLSKYNEFTIVVGSPEVRVCSSDPKSFLGSCEDRTLAVSEISIITSMLFKRYYYWDALKKGLDNESAKQYAYEETMKRKNIRYLSFLTKAKIGLGKLGNKENLCIVLMGPAEGATSNEILILRPGLIVLKGKTDGALRAEAVLIEKLLNITISS</sequence>
<gene>
    <name evidence="1" type="ORF">P8X34_01155</name>
</gene>
<comment type="caution">
    <text evidence="1">The sequence shown here is derived from an EMBL/GenBank/DDBJ whole genome shotgun (WGS) entry which is preliminary data.</text>
</comment>
<dbReference type="EMBL" id="JARRIG010000001">
    <property type="protein sequence ID" value="MFA4803367.1"/>
    <property type="molecule type" value="Genomic_DNA"/>
</dbReference>
<reference evidence="1 2" key="1">
    <citation type="submission" date="2023-03" db="EMBL/GenBank/DDBJ databases">
        <title>Speciation in Pyrococcus: adaptation to high temperature as a mechanism.</title>
        <authorList>
            <person name="Gu J."/>
        </authorList>
    </citation>
    <scope>NUCLEOTIDE SEQUENCE [LARGE SCALE GENOMIC DNA]</scope>
    <source>
        <strain evidence="1 2">LMOA34</strain>
    </source>
</reference>
<proteinExistence type="predicted"/>
<evidence type="ECO:0000313" key="1">
    <source>
        <dbReference type="EMBL" id="MFA4803367.1"/>
    </source>
</evidence>
<evidence type="ECO:0000313" key="2">
    <source>
        <dbReference type="Proteomes" id="UP001571980"/>
    </source>
</evidence>
<protein>
    <recommendedName>
        <fullName evidence="3">Transcription regulator TrmB C-terminal domain-containing protein</fullName>
    </recommendedName>
</protein>
<accession>A0ABV4T2G5</accession>
<keyword evidence="2" id="KW-1185">Reference proteome</keyword>